<accession>A0ABX1PA48</accession>
<organism evidence="2 3">
    <name type="scientific">Brasilonema bromeliae SPC951</name>
    <dbReference type="NCBI Taxonomy" id="385972"/>
    <lineage>
        <taxon>Bacteria</taxon>
        <taxon>Bacillati</taxon>
        <taxon>Cyanobacteriota</taxon>
        <taxon>Cyanophyceae</taxon>
        <taxon>Nostocales</taxon>
        <taxon>Scytonemataceae</taxon>
        <taxon>Brasilonema</taxon>
        <taxon>Bromeliae group (in: Brasilonema)</taxon>
    </lineage>
</organism>
<proteinExistence type="predicted"/>
<gene>
    <name evidence="2" type="ORF">DP116_18390</name>
</gene>
<evidence type="ECO:0000259" key="1">
    <source>
        <dbReference type="Pfam" id="PF05685"/>
    </source>
</evidence>
<sequence>MFVTAQQLEQQMPDASRLLSDEPEMESSLHYMQLLLLVSCLEWLWRDRDDFFIGANLTIYFSRQQLRNRDFRGPDFFLVKDTEKRPRNSWVLWEEDGRYPDLIIELLSESTGKVDRTLKKDLYQNRFRTPEYFWFSPENLECVGFKLVGNEYQEIAPDSRGWRWSQVLGLYLGVNAGKLRYFTSEGDLVLTPEETARVTHQQASEAQQRASQAELLLEGERERSQLLAQKLRSFGIEPESLI</sequence>
<dbReference type="SUPFAM" id="SSF52980">
    <property type="entry name" value="Restriction endonuclease-like"/>
    <property type="match status" value="1"/>
</dbReference>
<evidence type="ECO:0000313" key="3">
    <source>
        <dbReference type="Proteomes" id="UP000718564"/>
    </source>
</evidence>
<keyword evidence="2" id="KW-0255">Endonuclease</keyword>
<dbReference type="Proteomes" id="UP000718564">
    <property type="component" value="Unassembled WGS sequence"/>
</dbReference>
<dbReference type="GO" id="GO:0004519">
    <property type="term" value="F:endonuclease activity"/>
    <property type="evidence" value="ECO:0007669"/>
    <property type="project" value="UniProtKB-KW"/>
</dbReference>
<comment type="caution">
    <text evidence="2">The sequence shown here is derived from an EMBL/GenBank/DDBJ whole genome shotgun (WGS) entry which is preliminary data.</text>
</comment>
<dbReference type="CDD" id="cd06260">
    <property type="entry name" value="DUF820-like"/>
    <property type="match status" value="1"/>
</dbReference>
<keyword evidence="3" id="KW-1185">Reference proteome</keyword>
<feature type="domain" description="Putative restriction endonuclease" evidence="1">
    <location>
        <begin position="30"/>
        <end position="171"/>
    </location>
</feature>
<protein>
    <submittedName>
        <fullName evidence="2">Uma2 family endonuclease</fullName>
    </submittedName>
</protein>
<dbReference type="InterPro" id="IPR011335">
    <property type="entry name" value="Restrct_endonuc-II-like"/>
</dbReference>
<dbReference type="Pfam" id="PF05685">
    <property type="entry name" value="Uma2"/>
    <property type="match status" value="1"/>
</dbReference>
<dbReference type="Gene3D" id="3.90.1570.10">
    <property type="entry name" value="tt1808, chain A"/>
    <property type="match status" value="1"/>
</dbReference>
<dbReference type="PANTHER" id="PTHR33352:SF3">
    <property type="entry name" value="SLR1612 PROTEIN"/>
    <property type="match status" value="1"/>
</dbReference>
<dbReference type="PANTHER" id="PTHR33352">
    <property type="entry name" value="SLR1095 PROTEIN"/>
    <property type="match status" value="1"/>
</dbReference>
<dbReference type="EMBL" id="QMEB01000153">
    <property type="protein sequence ID" value="NMG21309.1"/>
    <property type="molecule type" value="Genomic_DNA"/>
</dbReference>
<name>A0ABX1PA48_9CYAN</name>
<dbReference type="RefSeq" id="WP_169156552.1">
    <property type="nucleotide sequence ID" value="NZ_CAWPJE010000146.1"/>
</dbReference>
<dbReference type="InterPro" id="IPR012296">
    <property type="entry name" value="Nuclease_put_TT1808"/>
</dbReference>
<keyword evidence="2" id="KW-0378">Hydrolase</keyword>
<evidence type="ECO:0000313" key="2">
    <source>
        <dbReference type="EMBL" id="NMG21309.1"/>
    </source>
</evidence>
<dbReference type="InterPro" id="IPR008538">
    <property type="entry name" value="Uma2"/>
</dbReference>
<keyword evidence="2" id="KW-0540">Nuclease</keyword>
<reference evidence="2 3" key="1">
    <citation type="submission" date="2018-06" db="EMBL/GenBank/DDBJ databases">
        <title>Comparative genomics of Brasilonema spp. strains.</title>
        <authorList>
            <person name="Alvarenga D.O."/>
            <person name="Fiore M.F."/>
            <person name="Varani A.M."/>
        </authorList>
    </citation>
    <scope>NUCLEOTIDE SEQUENCE [LARGE SCALE GENOMIC DNA]</scope>
    <source>
        <strain evidence="2 3">SPC951</strain>
    </source>
</reference>